<evidence type="ECO:0000256" key="1">
    <source>
        <dbReference type="ARBA" id="ARBA00004479"/>
    </source>
</evidence>
<feature type="transmembrane region" description="Helical" evidence="14">
    <location>
        <begin position="445"/>
        <end position="468"/>
    </location>
</feature>
<reference evidence="17" key="1">
    <citation type="journal article" date="2023" name="Plant Biotechnol. J.">
        <title>Chromosome-level wild Hevea brasiliensis genome provides new tools for genomic-assisted breeding and valuable loci to elevate rubber yield.</title>
        <authorList>
            <person name="Cheng H."/>
            <person name="Song X."/>
            <person name="Hu Y."/>
            <person name="Wu T."/>
            <person name="Yang Q."/>
            <person name="An Z."/>
            <person name="Feng S."/>
            <person name="Deng Z."/>
            <person name="Wu W."/>
            <person name="Zeng X."/>
            <person name="Tu M."/>
            <person name="Wang X."/>
            <person name="Huang H."/>
        </authorList>
    </citation>
    <scope>NUCLEOTIDE SEQUENCE</scope>
    <source>
        <strain evidence="17">MT/VB/25A 57/8</strain>
    </source>
</reference>
<feature type="binding site" evidence="12">
    <location>
        <position position="563"/>
    </location>
    <ligand>
        <name>ATP</name>
        <dbReference type="ChEBI" id="CHEBI:30616"/>
    </ligand>
</feature>
<gene>
    <name evidence="17" type="ORF">P3X46_008021</name>
</gene>
<organism evidence="17 18">
    <name type="scientific">Hevea brasiliensis</name>
    <name type="common">Para rubber tree</name>
    <name type="synonym">Siphonia brasiliensis</name>
    <dbReference type="NCBI Taxonomy" id="3981"/>
    <lineage>
        <taxon>Eukaryota</taxon>
        <taxon>Viridiplantae</taxon>
        <taxon>Streptophyta</taxon>
        <taxon>Embryophyta</taxon>
        <taxon>Tracheophyta</taxon>
        <taxon>Spermatophyta</taxon>
        <taxon>Magnoliopsida</taxon>
        <taxon>eudicotyledons</taxon>
        <taxon>Gunneridae</taxon>
        <taxon>Pentapetalae</taxon>
        <taxon>rosids</taxon>
        <taxon>fabids</taxon>
        <taxon>Malpighiales</taxon>
        <taxon>Euphorbiaceae</taxon>
        <taxon>Crotonoideae</taxon>
        <taxon>Micrandreae</taxon>
        <taxon>Hevea</taxon>
    </lineage>
</organism>
<evidence type="ECO:0000256" key="6">
    <source>
        <dbReference type="ARBA" id="ARBA00022741"/>
    </source>
</evidence>
<dbReference type="PROSITE" id="PS00108">
    <property type="entry name" value="PROTEIN_KINASE_ST"/>
    <property type="match status" value="1"/>
</dbReference>
<evidence type="ECO:0000259" key="16">
    <source>
        <dbReference type="PROSITE" id="PS50011"/>
    </source>
</evidence>
<dbReference type="InterPro" id="IPR017441">
    <property type="entry name" value="Protein_kinase_ATP_BS"/>
</dbReference>
<dbReference type="PROSITE" id="PS00107">
    <property type="entry name" value="PROTEIN_KINASE_ATP"/>
    <property type="match status" value="1"/>
</dbReference>
<evidence type="ECO:0000256" key="5">
    <source>
        <dbReference type="ARBA" id="ARBA00022729"/>
    </source>
</evidence>
<evidence type="ECO:0000313" key="18">
    <source>
        <dbReference type="Proteomes" id="UP001174677"/>
    </source>
</evidence>
<feature type="region of interest" description="Disordered" evidence="13">
    <location>
        <begin position="846"/>
        <end position="892"/>
    </location>
</feature>
<accession>A0ABQ9MLB2</accession>
<keyword evidence="10 14" id="KW-0472">Membrane</keyword>
<keyword evidence="18" id="KW-1185">Reference proteome</keyword>
<evidence type="ECO:0000256" key="9">
    <source>
        <dbReference type="ARBA" id="ARBA00022989"/>
    </source>
</evidence>
<dbReference type="Pfam" id="PF07714">
    <property type="entry name" value="PK_Tyr_Ser-Thr"/>
    <property type="match status" value="1"/>
</dbReference>
<dbReference type="InterPro" id="IPR024788">
    <property type="entry name" value="Malectin-like_Carb-bd_dom"/>
</dbReference>
<feature type="compositionally biased region" description="Polar residues" evidence="13">
    <location>
        <begin position="881"/>
        <end position="892"/>
    </location>
</feature>
<dbReference type="PROSITE" id="PS50011">
    <property type="entry name" value="PROTEIN_KINASE_DOM"/>
    <property type="match status" value="1"/>
</dbReference>
<dbReference type="CDD" id="cd14066">
    <property type="entry name" value="STKc_IRAK"/>
    <property type="match status" value="1"/>
</dbReference>
<dbReference type="Proteomes" id="UP001174677">
    <property type="component" value="Chromosome 5"/>
</dbReference>
<dbReference type="Pfam" id="PF12819">
    <property type="entry name" value="Malectin_like"/>
    <property type="match status" value="1"/>
</dbReference>
<dbReference type="PANTHER" id="PTHR34590:SF5">
    <property type="entry name" value="OS04G0586500 PROTEIN"/>
    <property type="match status" value="1"/>
</dbReference>
<feature type="compositionally biased region" description="Low complexity" evidence="13">
    <location>
        <begin position="855"/>
        <end position="868"/>
    </location>
</feature>
<evidence type="ECO:0000256" key="7">
    <source>
        <dbReference type="ARBA" id="ARBA00022777"/>
    </source>
</evidence>
<dbReference type="InterPro" id="IPR000719">
    <property type="entry name" value="Prot_kinase_dom"/>
</dbReference>
<proteinExistence type="predicted"/>
<dbReference type="SMART" id="SM00220">
    <property type="entry name" value="S_TKc"/>
    <property type="match status" value="1"/>
</dbReference>
<evidence type="ECO:0000256" key="14">
    <source>
        <dbReference type="SAM" id="Phobius"/>
    </source>
</evidence>
<keyword evidence="2" id="KW-0723">Serine/threonine-protein kinase</keyword>
<keyword evidence="7" id="KW-0418">Kinase</keyword>
<dbReference type="InterPro" id="IPR001245">
    <property type="entry name" value="Ser-Thr/Tyr_kinase_cat_dom"/>
</dbReference>
<evidence type="ECO:0000256" key="13">
    <source>
        <dbReference type="SAM" id="MobiDB-lite"/>
    </source>
</evidence>
<evidence type="ECO:0000256" key="3">
    <source>
        <dbReference type="ARBA" id="ARBA00022679"/>
    </source>
</evidence>
<evidence type="ECO:0000256" key="11">
    <source>
        <dbReference type="ARBA" id="ARBA00023180"/>
    </source>
</evidence>
<comment type="caution">
    <text evidence="17">The sequence shown here is derived from an EMBL/GenBank/DDBJ whole genome shotgun (WGS) entry which is preliminary data.</text>
</comment>
<evidence type="ECO:0000256" key="8">
    <source>
        <dbReference type="ARBA" id="ARBA00022840"/>
    </source>
</evidence>
<dbReference type="InterPro" id="IPR011009">
    <property type="entry name" value="Kinase-like_dom_sf"/>
</dbReference>
<evidence type="ECO:0000256" key="12">
    <source>
        <dbReference type="PROSITE-ProRule" id="PRU10141"/>
    </source>
</evidence>
<evidence type="ECO:0000256" key="15">
    <source>
        <dbReference type="SAM" id="SignalP"/>
    </source>
</evidence>
<dbReference type="InterPro" id="IPR008271">
    <property type="entry name" value="Ser/Thr_kinase_AS"/>
</dbReference>
<dbReference type="Gene3D" id="3.30.200.20">
    <property type="entry name" value="Phosphorylase Kinase, domain 1"/>
    <property type="match status" value="1"/>
</dbReference>
<dbReference type="PANTHER" id="PTHR34590">
    <property type="entry name" value="OS03G0124300 PROTEIN-RELATED"/>
    <property type="match status" value="1"/>
</dbReference>
<dbReference type="Gene3D" id="1.10.510.10">
    <property type="entry name" value="Transferase(Phosphotransferase) domain 1"/>
    <property type="match status" value="1"/>
</dbReference>
<name>A0ABQ9MLB2_HEVBR</name>
<feature type="chain" id="PRO_5045711503" description="Protein kinase domain-containing protein" evidence="15">
    <location>
        <begin position="25"/>
        <end position="892"/>
    </location>
</feature>
<keyword evidence="6 12" id="KW-0547">Nucleotide-binding</keyword>
<evidence type="ECO:0000313" key="17">
    <source>
        <dbReference type="EMBL" id="KAJ9179679.1"/>
    </source>
</evidence>
<dbReference type="InterPro" id="IPR045272">
    <property type="entry name" value="ANXUR1/2-like"/>
</dbReference>
<comment type="subcellular location">
    <subcellularLocation>
        <location evidence="1">Membrane</location>
        <topology evidence="1">Single-pass type I membrane protein</topology>
    </subcellularLocation>
</comment>
<keyword evidence="8 12" id="KW-0067">ATP-binding</keyword>
<dbReference type="Gene3D" id="2.60.120.430">
    <property type="entry name" value="Galactose-binding lectin"/>
    <property type="match status" value="2"/>
</dbReference>
<dbReference type="EMBL" id="JARPOI010000005">
    <property type="protein sequence ID" value="KAJ9179679.1"/>
    <property type="molecule type" value="Genomic_DNA"/>
</dbReference>
<keyword evidence="3" id="KW-0808">Transferase</keyword>
<evidence type="ECO:0000256" key="4">
    <source>
        <dbReference type="ARBA" id="ARBA00022692"/>
    </source>
</evidence>
<keyword evidence="11" id="KW-0325">Glycoprotein</keyword>
<feature type="signal peptide" evidence="15">
    <location>
        <begin position="1"/>
        <end position="24"/>
    </location>
</feature>
<keyword evidence="9 14" id="KW-1133">Transmembrane helix</keyword>
<keyword evidence="4 14" id="KW-0812">Transmembrane</keyword>
<sequence length="892" mass="96456">MGRCFPAFPLLLLCLASVILVVIAQNYLPTDKILLDCGATSDVTDTDGQKWTADKGSKFLASSVNSSIAPAATQDPAVPQVPFMTARVFRSSFTYSFPLAAGRKFVRLYFYPASYGGLNASDALFSVTAASYTLLKNFSVAQTTEALNYAFIVKEYSINVDGGTLNITFSPSSNSLKAYAFVNGIEIVSMPDIYGSTDGTLMIVGNTSPFTIDNSTALENVYRLNVGGNDISPSGDTGMLRSWSDDQPYLYGAAFGVPESADPNMTIESPVPPYIAPLDVYSTARSMGPSANINVNYNLTWIFSVDSGFSYLVRLHFCEVASNITKINQRVFSIFLNNQTAEDQADVVAWANQHNGVPVHKDYVVLVSGGSPQQNLWLALHPNTDSVLKSMFYDAILNGVEIFKISSPDGNLAGPNPIPAPKQEVIDPSLVRPSSGSGHSKNQKAIIAGGVGGGVILALVIGCCVIAASRRHRLGKEASASDGPSGWLPLSLYGNSHSAGSAKTNTTGSYASSLPSNLCRHFSFADIKAATNNFDEALLLGVGGFGKVYKGEIDGGTTKVAIKRGNPLSEQGVHEFQTEIEMLSKLRHRHLVSLIGYCEENCEMILVYDYMAHGTLREHLYKTQKPPLPWKQRLEICIGAARGLHYLHTGAKHTIIHRDVKTTNILLDEKWVAKVSDFGLSKTGPTLDNTHVSTVVKGSFGYLDPEYFRRQQLTEKSDVYSFGVVLFEILCARPALNPTLPKEQVSLAEWAAHCYKKGILDQIVDPYLKGKIAPECFKKFAETAMKCVADQGIDRPSMGDVLWNLEFALQLQESAEESGKGISGIDDEETPFNTAFKGKKDLNASPGFDGNITDSRSSGMSMSIGGRSLASEDSDGLTPSAVFSQIMNPKGR</sequence>
<dbReference type="SUPFAM" id="SSF56112">
    <property type="entry name" value="Protein kinase-like (PK-like)"/>
    <property type="match status" value="1"/>
</dbReference>
<evidence type="ECO:0000256" key="10">
    <source>
        <dbReference type="ARBA" id="ARBA00023136"/>
    </source>
</evidence>
<keyword evidence="5 15" id="KW-0732">Signal</keyword>
<feature type="domain" description="Protein kinase" evidence="16">
    <location>
        <begin position="534"/>
        <end position="808"/>
    </location>
</feature>
<protein>
    <recommendedName>
        <fullName evidence="16">Protein kinase domain-containing protein</fullName>
    </recommendedName>
</protein>
<evidence type="ECO:0000256" key="2">
    <source>
        <dbReference type="ARBA" id="ARBA00022527"/>
    </source>
</evidence>